<evidence type="ECO:0000256" key="2">
    <source>
        <dbReference type="ARBA" id="ARBA00007783"/>
    </source>
</evidence>
<dbReference type="PANTHER" id="PTHR30294">
    <property type="entry name" value="MEMBRANE COMPONENT OF ABC TRANSPORTER YHHJ-RELATED"/>
    <property type="match status" value="1"/>
</dbReference>
<feature type="transmembrane region" description="Helical" evidence="8">
    <location>
        <begin position="218"/>
        <end position="242"/>
    </location>
</feature>
<keyword evidence="7 8" id="KW-0472">Membrane</keyword>
<dbReference type="PANTHER" id="PTHR30294:SF47">
    <property type="entry name" value="INNER MEMBRANE TRANSPORT PERMEASE YHHJ"/>
    <property type="match status" value="1"/>
</dbReference>
<keyword evidence="6 8" id="KW-1133">Transmembrane helix</keyword>
<feature type="transmembrane region" description="Helical" evidence="8">
    <location>
        <begin position="347"/>
        <end position="365"/>
    </location>
</feature>
<dbReference type="AlphaFoldDB" id="A0A2U8FGE6"/>
<dbReference type="Gene3D" id="3.40.1710.10">
    <property type="entry name" value="abc type-2 transporter like domain"/>
    <property type="match status" value="1"/>
</dbReference>
<evidence type="ECO:0000256" key="6">
    <source>
        <dbReference type="ARBA" id="ARBA00022989"/>
    </source>
</evidence>
<dbReference type="KEGG" id="apor:DDU33_00400"/>
<dbReference type="RefSeq" id="WP_108922426.1">
    <property type="nucleotide sequence ID" value="NZ_CP029206.1"/>
</dbReference>
<evidence type="ECO:0000256" key="7">
    <source>
        <dbReference type="ARBA" id="ARBA00023136"/>
    </source>
</evidence>
<dbReference type="InterPro" id="IPR047817">
    <property type="entry name" value="ABC2_TM_bact-type"/>
</dbReference>
<evidence type="ECO:0000259" key="9">
    <source>
        <dbReference type="PROSITE" id="PS51012"/>
    </source>
</evidence>
<sequence length="373" mass="41047">MRWLKNVIYLSKKEFSSLFSDLTLIALILYMFSMALYTIANMPTTELKNAAVAVVDNDRSTLSYRLRDSLIEPNFKNVQEISANEVDRAMDTGAYTFVLEIPPNFERDMLKGLSPKIQLLIDATAMTQAGVGSNYIAQIFNQEVAQYLGLNSASLDNLATINVLYNPNHSSKWLMGTMQIVGNLNLLVLLLVGAAVIRERERGTIEHLLVMPVTSSEIAVAKIVANGLVLLTVAMLSLTFMVRGVLGVPIAWSSFPLFALGAIAFLFSISSLGILLAIIAPTMPQFGLLCIPTYMVMYMLSGTNSPTENMPELAQQITQFSPTTVFGAYTQDVLFRGAGFELVWEQLLKMIVLGLGFLAIALSQFRTMLSRQG</sequence>
<feature type="domain" description="ABC transmembrane type-2" evidence="9">
    <location>
        <begin position="133"/>
        <end position="368"/>
    </location>
</feature>
<comment type="similarity">
    <text evidence="2">Belongs to the ABC-2 integral membrane protein family.</text>
</comment>
<comment type="subcellular location">
    <subcellularLocation>
        <location evidence="1">Cell membrane</location>
        <topology evidence="1">Multi-pass membrane protein</topology>
    </subcellularLocation>
</comment>
<feature type="transmembrane region" description="Helical" evidence="8">
    <location>
        <begin position="173"/>
        <end position="197"/>
    </location>
</feature>
<dbReference type="EMBL" id="CP029206">
    <property type="protein sequence ID" value="AWI50050.1"/>
    <property type="molecule type" value="Genomic_DNA"/>
</dbReference>
<name>A0A2U8FGE6_9PAST</name>
<dbReference type="GO" id="GO:0005886">
    <property type="term" value="C:plasma membrane"/>
    <property type="evidence" value="ECO:0007669"/>
    <property type="project" value="UniProtKB-SubCell"/>
</dbReference>
<gene>
    <name evidence="10" type="ORF">DDU33_00400</name>
</gene>
<evidence type="ECO:0000256" key="4">
    <source>
        <dbReference type="ARBA" id="ARBA00022475"/>
    </source>
</evidence>
<evidence type="ECO:0000256" key="8">
    <source>
        <dbReference type="SAM" id="Phobius"/>
    </source>
</evidence>
<dbReference type="InterPro" id="IPR051449">
    <property type="entry name" value="ABC-2_transporter_component"/>
</dbReference>
<organism evidence="10 11">
    <name type="scientific">Actinobacillus porcitonsillarum</name>
    <dbReference type="NCBI Taxonomy" id="189834"/>
    <lineage>
        <taxon>Bacteria</taxon>
        <taxon>Pseudomonadati</taxon>
        <taxon>Pseudomonadota</taxon>
        <taxon>Gammaproteobacteria</taxon>
        <taxon>Pasteurellales</taxon>
        <taxon>Pasteurellaceae</taxon>
        <taxon>Actinobacillus</taxon>
    </lineage>
</organism>
<proteinExistence type="inferred from homology"/>
<evidence type="ECO:0000313" key="11">
    <source>
        <dbReference type="Proteomes" id="UP000244920"/>
    </source>
</evidence>
<protein>
    <submittedName>
        <fullName evidence="10">ABC transporter permease</fullName>
    </submittedName>
</protein>
<evidence type="ECO:0000256" key="5">
    <source>
        <dbReference type="ARBA" id="ARBA00022692"/>
    </source>
</evidence>
<feature type="transmembrane region" description="Helical" evidence="8">
    <location>
        <begin position="21"/>
        <end position="40"/>
    </location>
</feature>
<dbReference type="Pfam" id="PF12698">
    <property type="entry name" value="ABC2_membrane_3"/>
    <property type="match status" value="1"/>
</dbReference>
<feature type="transmembrane region" description="Helical" evidence="8">
    <location>
        <begin position="254"/>
        <end position="279"/>
    </location>
</feature>
<dbReference type="InterPro" id="IPR013525">
    <property type="entry name" value="ABC2_TM"/>
</dbReference>
<dbReference type="Proteomes" id="UP000244920">
    <property type="component" value="Chromosome"/>
</dbReference>
<evidence type="ECO:0000256" key="1">
    <source>
        <dbReference type="ARBA" id="ARBA00004651"/>
    </source>
</evidence>
<keyword evidence="5 8" id="KW-0812">Transmembrane</keyword>
<evidence type="ECO:0000313" key="10">
    <source>
        <dbReference type="EMBL" id="AWI50050.1"/>
    </source>
</evidence>
<dbReference type="GO" id="GO:0140359">
    <property type="term" value="F:ABC-type transporter activity"/>
    <property type="evidence" value="ECO:0007669"/>
    <property type="project" value="InterPro"/>
</dbReference>
<accession>A0A2U8FGE6</accession>
<keyword evidence="4" id="KW-1003">Cell membrane</keyword>
<reference evidence="11" key="1">
    <citation type="submission" date="2018-05" db="EMBL/GenBank/DDBJ databases">
        <title>Complete genome sequence of Actinobacillus porcitonsillarum reference strain 9953L55 (CCUG 46996).</title>
        <authorList>
            <person name="Dona V."/>
            <person name="Perreten V."/>
        </authorList>
    </citation>
    <scope>NUCLEOTIDE SEQUENCE [LARGE SCALE GENOMIC DNA]</scope>
    <source>
        <strain evidence="11">9953L55</strain>
    </source>
</reference>
<keyword evidence="3" id="KW-0813">Transport</keyword>
<keyword evidence="11" id="KW-1185">Reference proteome</keyword>
<evidence type="ECO:0000256" key="3">
    <source>
        <dbReference type="ARBA" id="ARBA00022448"/>
    </source>
</evidence>
<dbReference type="PROSITE" id="PS51012">
    <property type="entry name" value="ABC_TM2"/>
    <property type="match status" value="1"/>
</dbReference>